<keyword evidence="1" id="KW-0472">Membrane</keyword>
<sequence>MRRFTQGFYGYVVAMAICLAAVGLFLLVTPQSRTEHIPRVDYSIALADLRRTAPFQMWAPEPVAAGWIPNSSRSTRENGATTWKLGFATAKRFHAMLAQSDEKPAAEFAGRLSNTSTVTGTVQIDGVTWEQRVREDKNQRALVRFLPDVTIVVTGTAPWDELSTLAGSLKQQPRNDS</sequence>
<dbReference type="Proteomes" id="UP001596514">
    <property type="component" value="Unassembled WGS sequence"/>
</dbReference>
<gene>
    <name evidence="2" type="ORF">ACFQVD_38180</name>
</gene>
<dbReference type="InterPro" id="IPR025339">
    <property type="entry name" value="DUF4245"/>
</dbReference>
<dbReference type="RefSeq" id="WP_343977634.1">
    <property type="nucleotide sequence ID" value="NZ_BAAAGK010000156.1"/>
</dbReference>
<proteinExistence type="predicted"/>
<keyword evidence="3" id="KW-1185">Reference proteome</keyword>
<keyword evidence="1" id="KW-1133">Transmembrane helix</keyword>
<organism evidence="2 3">
    <name type="scientific">Streptosporangium amethystogenes subsp. fukuiense</name>
    <dbReference type="NCBI Taxonomy" id="698418"/>
    <lineage>
        <taxon>Bacteria</taxon>
        <taxon>Bacillati</taxon>
        <taxon>Actinomycetota</taxon>
        <taxon>Actinomycetes</taxon>
        <taxon>Streptosporangiales</taxon>
        <taxon>Streptosporangiaceae</taxon>
        <taxon>Streptosporangium</taxon>
    </lineage>
</organism>
<comment type="caution">
    <text evidence="2">The sequence shown here is derived from an EMBL/GenBank/DDBJ whole genome shotgun (WGS) entry which is preliminary data.</text>
</comment>
<name>A0ABW2TEC7_9ACTN</name>
<accession>A0ABW2TEC7</accession>
<feature type="transmembrane region" description="Helical" evidence="1">
    <location>
        <begin position="7"/>
        <end position="28"/>
    </location>
</feature>
<reference evidence="3" key="1">
    <citation type="journal article" date="2019" name="Int. J. Syst. Evol. Microbiol.">
        <title>The Global Catalogue of Microorganisms (GCM) 10K type strain sequencing project: providing services to taxonomists for standard genome sequencing and annotation.</title>
        <authorList>
            <consortium name="The Broad Institute Genomics Platform"/>
            <consortium name="The Broad Institute Genome Sequencing Center for Infectious Disease"/>
            <person name="Wu L."/>
            <person name="Ma J."/>
        </authorList>
    </citation>
    <scope>NUCLEOTIDE SEQUENCE [LARGE SCALE GENOMIC DNA]</scope>
    <source>
        <strain evidence="3">JCM 10083</strain>
    </source>
</reference>
<dbReference type="Pfam" id="PF14030">
    <property type="entry name" value="DUF4245"/>
    <property type="match status" value="1"/>
</dbReference>
<protein>
    <submittedName>
        <fullName evidence="2">DUF4245 domain-containing protein</fullName>
    </submittedName>
</protein>
<evidence type="ECO:0000256" key="1">
    <source>
        <dbReference type="SAM" id="Phobius"/>
    </source>
</evidence>
<keyword evidence="1" id="KW-0812">Transmembrane</keyword>
<evidence type="ECO:0000313" key="3">
    <source>
        <dbReference type="Proteomes" id="UP001596514"/>
    </source>
</evidence>
<evidence type="ECO:0000313" key="2">
    <source>
        <dbReference type="EMBL" id="MFC7605946.1"/>
    </source>
</evidence>
<dbReference type="EMBL" id="JBHTEE010000001">
    <property type="protein sequence ID" value="MFC7605946.1"/>
    <property type="molecule type" value="Genomic_DNA"/>
</dbReference>